<feature type="domain" description="Methyltransferase" evidence="2">
    <location>
        <begin position="46"/>
        <end position="144"/>
    </location>
</feature>
<name>A0A2U3MX05_9GAMM</name>
<accession>A0A2U3MX05</accession>
<evidence type="ECO:0000256" key="1">
    <source>
        <dbReference type="ARBA" id="ARBA00022679"/>
    </source>
</evidence>
<dbReference type="GO" id="GO:0032259">
    <property type="term" value="P:methylation"/>
    <property type="evidence" value="ECO:0007669"/>
    <property type="project" value="UniProtKB-KW"/>
</dbReference>
<dbReference type="EMBL" id="OOGT01000034">
    <property type="protein sequence ID" value="SPL69941.1"/>
    <property type="molecule type" value="Genomic_DNA"/>
</dbReference>
<dbReference type="Proteomes" id="UP000245974">
    <property type="component" value="Unassembled WGS sequence"/>
</dbReference>
<evidence type="ECO:0000313" key="4">
    <source>
        <dbReference type="Proteomes" id="UP000245974"/>
    </source>
</evidence>
<evidence type="ECO:0000259" key="2">
    <source>
        <dbReference type="Pfam" id="PF13649"/>
    </source>
</evidence>
<dbReference type="PANTHER" id="PTHR43861">
    <property type="entry name" value="TRANS-ACONITATE 2-METHYLTRANSFERASE-RELATED"/>
    <property type="match status" value="1"/>
</dbReference>
<reference evidence="4" key="1">
    <citation type="submission" date="2018-03" db="EMBL/GenBank/DDBJ databases">
        <authorList>
            <person name="Blom J."/>
        </authorList>
    </citation>
    <scope>NUCLEOTIDE SEQUENCE [LARGE SCALE GENOMIC DNA]</scope>
    <source>
        <strain evidence="4">KPC-SM-21</strain>
    </source>
</reference>
<dbReference type="SUPFAM" id="SSF53335">
    <property type="entry name" value="S-adenosyl-L-methionine-dependent methyltransferases"/>
    <property type="match status" value="1"/>
</dbReference>
<organism evidence="3 4">
    <name type="scientific">Acinetobacter stercoris</name>
    <dbReference type="NCBI Taxonomy" id="2126983"/>
    <lineage>
        <taxon>Bacteria</taxon>
        <taxon>Pseudomonadati</taxon>
        <taxon>Pseudomonadota</taxon>
        <taxon>Gammaproteobacteria</taxon>
        <taxon>Moraxellales</taxon>
        <taxon>Moraxellaceae</taxon>
        <taxon>Acinetobacter</taxon>
    </lineage>
</organism>
<dbReference type="RefSeq" id="WP_121973454.1">
    <property type="nucleotide sequence ID" value="NZ_OOGT01000034.1"/>
</dbReference>
<dbReference type="InterPro" id="IPR029063">
    <property type="entry name" value="SAM-dependent_MTases_sf"/>
</dbReference>
<dbReference type="Pfam" id="PF13649">
    <property type="entry name" value="Methyltransf_25"/>
    <property type="match status" value="1"/>
</dbReference>
<protein>
    <submittedName>
        <fullName evidence="3">tRNA (Cmo5U34)-methyltransferase</fullName>
        <ecNumber evidence="3">2.1.1.-</ecNumber>
    </submittedName>
</protein>
<dbReference type="Gene3D" id="3.40.50.150">
    <property type="entry name" value="Vaccinia Virus protein VP39"/>
    <property type="match status" value="1"/>
</dbReference>
<sequence length="227" mass="25825">MAKDFTSPKVVDSYDDHIRKLIPGYDLVHMQVQAILTSYLNQHARILVVGCGTGYELQYLAECFPEWTFTAIDPSVTMLEKAKAHLSRSAQFKNIQFILGDTSILKTLETTFDAALSILVAHFVPVEAKLNFFKDIYDQLNDSGICLSFDLMKIESRYELDILQNLAEQTGLNSSQSQNMVDRLMQDFYLIPADEMKKIYSDAGFARIKSFAQVLNYYGFIGLKKNE</sequence>
<dbReference type="EC" id="2.1.1.-" evidence="3"/>
<dbReference type="InParanoid" id="A0A2U3MX05"/>
<evidence type="ECO:0000313" key="3">
    <source>
        <dbReference type="EMBL" id="SPL69941.1"/>
    </source>
</evidence>
<dbReference type="CDD" id="cd02440">
    <property type="entry name" value="AdoMet_MTases"/>
    <property type="match status" value="1"/>
</dbReference>
<dbReference type="OrthoDB" id="8558926at2"/>
<dbReference type="InterPro" id="IPR041698">
    <property type="entry name" value="Methyltransf_25"/>
</dbReference>
<gene>
    <name evidence="3" type="primary">cmoA</name>
    <name evidence="3" type="ORF">KPC_1119</name>
</gene>
<keyword evidence="3" id="KW-0489">Methyltransferase</keyword>
<dbReference type="GO" id="GO:0008168">
    <property type="term" value="F:methyltransferase activity"/>
    <property type="evidence" value="ECO:0007669"/>
    <property type="project" value="UniProtKB-KW"/>
</dbReference>
<proteinExistence type="predicted"/>
<dbReference type="AlphaFoldDB" id="A0A2U3MX05"/>
<keyword evidence="4" id="KW-1185">Reference proteome</keyword>
<keyword evidence="1 3" id="KW-0808">Transferase</keyword>